<dbReference type="FunFam" id="3.40.720.10:FF:000027">
    <property type="entry name" value="iduronate 2-sulfatase"/>
    <property type="match status" value="1"/>
</dbReference>
<evidence type="ECO:0000256" key="19">
    <source>
        <dbReference type="SAM" id="Phobius"/>
    </source>
</evidence>
<keyword evidence="19" id="KW-0472">Membrane</keyword>
<evidence type="ECO:0000256" key="2">
    <source>
        <dbReference type="ARBA" id="ARBA00004371"/>
    </source>
</evidence>
<dbReference type="RefSeq" id="XP_785170.4">
    <property type="nucleotide sequence ID" value="XM_780077.5"/>
</dbReference>
<dbReference type="PANTHER" id="PTHR45953:SF1">
    <property type="entry name" value="IDURONATE 2-SULFATASE"/>
    <property type="match status" value="1"/>
</dbReference>
<evidence type="ECO:0000256" key="10">
    <source>
        <dbReference type="ARBA" id="ARBA00023180"/>
    </source>
</evidence>
<comment type="similarity">
    <text evidence="3">Belongs to the sulfatase family.</text>
</comment>
<evidence type="ECO:0000256" key="15">
    <source>
        <dbReference type="ARBA" id="ARBA00066413"/>
    </source>
</evidence>
<dbReference type="OrthoDB" id="96314at2759"/>
<evidence type="ECO:0000259" key="20">
    <source>
        <dbReference type="Pfam" id="PF00884"/>
    </source>
</evidence>
<dbReference type="Gene3D" id="3.40.720.10">
    <property type="entry name" value="Alkaline Phosphatase, subunit A"/>
    <property type="match status" value="1"/>
</dbReference>
<feature type="region of interest" description="Disordered" evidence="18">
    <location>
        <begin position="220"/>
        <end position="248"/>
    </location>
</feature>
<sequence length="600" mass="67724">MNVESGAPSSLKLWLVIFLCMPTGCYQWVSASLPIHSDNLTGRPNVLFIVVDDLRPSLNSYGGPILSPNIDNLAAQSAVFQHAMVQQAVCGPSRISFMTSRRPDTTKLYDFYSYWREAAGNYTTLPQHFKENGYFTASVGKVFHGGKASNGTDDYPYSWSVEAWHPPTQEYKRAKVCKNMDGTLHQNIICPVNVTEMPLQSLPDIQSTDHALDLLQQFASRSPQPLSPSSPSRKSASKESGSQHTKDTSQPFFLGVGYHKPHVPFKYPQEYRALYPLEEVEIAPNPDLPPKLPPVAFEPYTSLMERDDIGALNISFPYGPIPRPYHYLLRQSYYAAATYTDFQMGRLLQGLEDNGFANNTIIVFVGDHGWQLGEHSEWCKFSNFELATRVPLMVHVPGVTDVQKQPRTKKFPLKDLLKNKKSGERRYSSVLKEGQVVNEFVELVDMFPTLAELAGLQVPSTCPPNPFKVDFCTEGVSFAPLITRGFGRKGVSYTRWKNATFSQYPRPGDVPTLESDLPHLVNITIMGYSMRTSDYHFTEWIGFNHSIFQGDWEDVHARELYVLATDPLEDDNVADSLDYQDLIQDLHIKLMRGWRDSLPV</sequence>
<comment type="function">
    <text evidence="13">Lysosomal enzyme involved in the degradation pathway of dermatan sulfate and heparan sulfate.</text>
</comment>
<comment type="subunit">
    <text evidence="14">Monomer. The 58-kDa mature form is composed of two chains resulting from proteolitic processing, the 42-kDa chain and the 14-kDa chain that remain stably associated and form the 58-kDa intermediate form which is enzymatically active.</text>
</comment>
<dbReference type="GO" id="GO:1901136">
    <property type="term" value="P:carbohydrate derivative catabolic process"/>
    <property type="evidence" value="ECO:0007669"/>
    <property type="project" value="UniProtKB-ARBA"/>
</dbReference>
<evidence type="ECO:0000256" key="12">
    <source>
        <dbReference type="ARBA" id="ARBA00050460"/>
    </source>
</evidence>
<feature type="transmembrane region" description="Helical" evidence="19">
    <location>
        <begin position="12"/>
        <end position="29"/>
    </location>
</feature>
<dbReference type="Proteomes" id="UP000007110">
    <property type="component" value="Unassembled WGS sequence"/>
</dbReference>
<evidence type="ECO:0000256" key="8">
    <source>
        <dbReference type="ARBA" id="ARBA00023145"/>
    </source>
</evidence>
<dbReference type="OMA" id="CQQAICG"/>
<dbReference type="SUPFAM" id="SSF53649">
    <property type="entry name" value="Alkaline phosphatase-like"/>
    <property type="match status" value="1"/>
</dbReference>
<dbReference type="EC" id="3.1.6.13" evidence="15"/>
<comment type="cofactor">
    <cofactor evidence="1">
        <name>Ca(2+)</name>
        <dbReference type="ChEBI" id="CHEBI:29108"/>
    </cofactor>
</comment>
<evidence type="ECO:0000256" key="11">
    <source>
        <dbReference type="ARBA" id="ARBA00023228"/>
    </source>
</evidence>
<dbReference type="CDD" id="cd16030">
    <property type="entry name" value="iduronate-2-sulfatase"/>
    <property type="match status" value="1"/>
</dbReference>
<dbReference type="GeneID" id="579992"/>
<accession>A0A7M7TGF3</accession>
<evidence type="ECO:0000313" key="22">
    <source>
        <dbReference type="Proteomes" id="UP000007110"/>
    </source>
</evidence>
<evidence type="ECO:0000256" key="14">
    <source>
        <dbReference type="ARBA" id="ARBA00062513"/>
    </source>
</evidence>
<keyword evidence="11" id="KW-0458">Lysosome</keyword>
<dbReference type="PANTHER" id="PTHR45953">
    <property type="entry name" value="IDURONATE 2-SULFATASE"/>
    <property type="match status" value="1"/>
</dbReference>
<proteinExistence type="inferred from homology"/>
<dbReference type="GO" id="GO:0046872">
    <property type="term" value="F:metal ion binding"/>
    <property type="evidence" value="ECO:0007669"/>
    <property type="project" value="UniProtKB-KW"/>
</dbReference>
<name>A0A7M7TGF3_STRPU</name>
<evidence type="ECO:0000256" key="6">
    <source>
        <dbReference type="ARBA" id="ARBA00022801"/>
    </source>
</evidence>
<keyword evidence="9" id="KW-1015">Disulfide bond</keyword>
<dbReference type="GO" id="GO:0004423">
    <property type="term" value="F:iduronate-2-sulfatase activity"/>
    <property type="evidence" value="ECO:0000318"/>
    <property type="project" value="GO_Central"/>
</dbReference>
<evidence type="ECO:0000256" key="4">
    <source>
        <dbReference type="ARBA" id="ARBA00022723"/>
    </source>
</evidence>
<feature type="domain" description="Sulfatase N-terminal" evidence="20">
    <location>
        <begin position="44"/>
        <end position="455"/>
    </location>
</feature>
<comment type="catalytic activity">
    <reaction evidence="12">
        <text>Hydrolysis of the 2-sulfate groups of the L-iduronate 2-sulfate units of dermatan sulfate, heparan sulfate and heparin.</text>
        <dbReference type="EC" id="3.1.6.13"/>
    </reaction>
</comment>
<keyword evidence="19" id="KW-0812">Transmembrane</keyword>
<evidence type="ECO:0000313" key="21">
    <source>
        <dbReference type="EnsemblMetazoa" id="XP_785170"/>
    </source>
</evidence>
<evidence type="ECO:0000256" key="3">
    <source>
        <dbReference type="ARBA" id="ARBA00008779"/>
    </source>
</evidence>
<evidence type="ECO:0000256" key="9">
    <source>
        <dbReference type="ARBA" id="ARBA00023157"/>
    </source>
</evidence>
<reference evidence="22" key="1">
    <citation type="submission" date="2015-02" db="EMBL/GenBank/DDBJ databases">
        <title>Genome sequencing for Strongylocentrotus purpuratus.</title>
        <authorList>
            <person name="Murali S."/>
            <person name="Liu Y."/>
            <person name="Vee V."/>
            <person name="English A."/>
            <person name="Wang M."/>
            <person name="Skinner E."/>
            <person name="Han Y."/>
            <person name="Muzny D.M."/>
            <person name="Worley K.C."/>
            <person name="Gibbs R.A."/>
        </authorList>
    </citation>
    <scope>NUCLEOTIDE SEQUENCE</scope>
</reference>
<dbReference type="InterPro" id="IPR035874">
    <property type="entry name" value="IDS"/>
</dbReference>
<feature type="compositionally biased region" description="Low complexity" evidence="18">
    <location>
        <begin position="220"/>
        <end position="243"/>
    </location>
</feature>
<keyword evidence="22" id="KW-1185">Reference proteome</keyword>
<keyword evidence="8" id="KW-0865">Zymogen</keyword>
<organism evidence="21 22">
    <name type="scientific">Strongylocentrotus purpuratus</name>
    <name type="common">Purple sea urchin</name>
    <dbReference type="NCBI Taxonomy" id="7668"/>
    <lineage>
        <taxon>Eukaryota</taxon>
        <taxon>Metazoa</taxon>
        <taxon>Echinodermata</taxon>
        <taxon>Eleutherozoa</taxon>
        <taxon>Echinozoa</taxon>
        <taxon>Echinoidea</taxon>
        <taxon>Euechinoidea</taxon>
        <taxon>Echinacea</taxon>
        <taxon>Camarodonta</taxon>
        <taxon>Echinidea</taxon>
        <taxon>Strongylocentrotidae</taxon>
        <taxon>Strongylocentrotus</taxon>
    </lineage>
</organism>
<protein>
    <recommendedName>
        <fullName evidence="16">Iduronate 2-sulfatase</fullName>
        <ecNumber evidence="15">3.1.6.13</ecNumber>
    </recommendedName>
    <alternativeName>
        <fullName evidence="17">Alpha-L-iduronate sulfate sulfatase</fullName>
    </alternativeName>
</protein>
<evidence type="ECO:0000256" key="16">
    <source>
        <dbReference type="ARBA" id="ARBA00068336"/>
    </source>
</evidence>
<keyword evidence="19" id="KW-1133">Transmembrane helix</keyword>
<evidence type="ECO:0000256" key="5">
    <source>
        <dbReference type="ARBA" id="ARBA00022729"/>
    </source>
</evidence>
<dbReference type="InterPro" id="IPR017850">
    <property type="entry name" value="Alkaline_phosphatase_core_sf"/>
</dbReference>
<keyword evidence="6" id="KW-0378">Hydrolase</keyword>
<comment type="subcellular location">
    <subcellularLocation>
        <location evidence="2">Lysosome</location>
    </subcellularLocation>
</comment>
<dbReference type="Pfam" id="PF00884">
    <property type="entry name" value="Sulfatase"/>
    <property type="match status" value="1"/>
</dbReference>
<evidence type="ECO:0000256" key="13">
    <source>
        <dbReference type="ARBA" id="ARBA00056350"/>
    </source>
</evidence>
<dbReference type="InParanoid" id="A0A7M7TGF3"/>
<dbReference type="GO" id="GO:0043202">
    <property type="term" value="C:lysosomal lumen"/>
    <property type="evidence" value="ECO:0007669"/>
    <property type="project" value="UniProtKB-ARBA"/>
</dbReference>
<evidence type="ECO:0000256" key="1">
    <source>
        <dbReference type="ARBA" id="ARBA00001913"/>
    </source>
</evidence>
<dbReference type="AlphaFoldDB" id="A0A7M7TGF3"/>
<keyword evidence="4" id="KW-0479">Metal-binding</keyword>
<evidence type="ECO:0000256" key="17">
    <source>
        <dbReference type="ARBA" id="ARBA00081076"/>
    </source>
</evidence>
<dbReference type="GO" id="GO:0005764">
    <property type="term" value="C:lysosome"/>
    <property type="evidence" value="ECO:0000318"/>
    <property type="project" value="GO_Central"/>
</dbReference>
<dbReference type="PROSITE" id="PS00149">
    <property type="entry name" value="SULFATASE_2"/>
    <property type="match status" value="1"/>
</dbReference>
<keyword evidence="10" id="KW-0325">Glycoprotein</keyword>
<dbReference type="InterPro" id="IPR024607">
    <property type="entry name" value="Sulfatase_CS"/>
</dbReference>
<evidence type="ECO:0000256" key="7">
    <source>
        <dbReference type="ARBA" id="ARBA00022837"/>
    </source>
</evidence>
<keyword evidence="7" id="KW-0106">Calcium</keyword>
<reference evidence="21" key="2">
    <citation type="submission" date="2021-01" db="UniProtKB">
        <authorList>
            <consortium name="EnsemblMetazoa"/>
        </authorList>
    </citation>
    <scope>IDENTIFICATION</scope>
</reference>
<dbReference type="KEGG" id="spu:579992"/>
<dbReference type="InterPro" id="IPR000917">
    <property type="entry name" value="Sulfatase_N"/>
</dbReference>
<keyword evidence="5" id="KW-0732">Signal</keyword>
<dbReference type="EnsemblMetazoa" id="XM_780077">
    <property type="protein sequence ID" value="XP_785170"/>
    <property type="gene ID" value="LOC579992"/>
</dbReference>
<evidence type="ECO:0000256" key="18">
    <source>
        <dbReference type="SAM" id="MobiDB-lite"/>
    </source>
</evidence>